<dbReference type="PROSITE" id="PS50977">
    <property type="entry name" value="HTH_TETR_2"/>
    <property type="match status" value="1"/>
</dbReference>
<dbReference type="SUPFAM" id="SSF46689">
    <property type="entry name" value="Homeodomain-like"/>
    <property type="match status" value="1"/>
</dbReference>
<dbReference type="SUPFAM" id="SSF48498">
    <property type="entry name" value="Tetracyclin repressor-like, C-terminal domain"/>
    <property type="match status" value="1"/>
</dbReference>
<dbReference type="OrthoDB" id="3210235at2"/>
<dbReference type="InParanoid" id="E3J9F3"/>
<protein>
    <submittedName>
        <fullName evidence="8">Transcriptional regulator, TetR family</fullName>
    </submittedName>
</protein>
<evidence type="ECO:0000256" key="3">
    <source>
        <dbReference type="ARBA" id="ARBA00023125"/>
    </source>
</evidence>
<organism evidence="8 9">
    <name type="scientific">Pseudofrankia inefficax (strain DSM 45817 / CECT 9037 / DDB 130130 / EuI1c)</name>
    <name type="common">Frankia inefficax</name>
    <dbReference type="NCBI Taxonomy" id="298654"/>
    <lineage>
        <taxon>Bacteria</taxon>
        <taxon>Bacillati</taxon>
        <taxon>Actinomycetota</taxon>
        <taxon>Actinomycetes</taxon>
        <taxon>Frankiales</taxon>
        <taxon>Frankiaceae</taxon>
        <taxon>Pseudofrankia</taxon>
    </lineage>
</organism>
<sequence>MTEVQVRRSAKWELRRQAIIDTSAHVFAQRGFHATSTAELCQANEIGKGALYYYIGSKEQLLVAIHDRVMDEVLLSADRVASTGGTPPERLALLGAGLLDVIHSFPDHVWVFLHEFPALTGANAEVFRRRRREYEQRVEQLFEEGQRSGHFRAIDPPMAAKAWLGMHNYTYLWMRAGGRVGVQDLAAQYADIFVRGISNPLVGGAAATPSTGAAAPAQPGPKKRGYGAA</sequence>
<evidence type="ECO:0000256" key="2">
    <source>
        <dbReference type="ARBA" id="ARBA00023015"/>
    </source>
</evidence>
<dbReference type="KEGG" id="fri:FraEuI1c_5329"/>
<evidence type="ECO:0000313" key="8">
    <source>
        <dbReference type="EMBL" id="ADP83317.1"/>
    </source>
</evidence>
<dbReference type="InterPro" id="IPR041490">
    <property type="entry name" value="KstR2_TetR_C"/>
</dbReference>
<feature type="DNA-binding region" description="H-T-H motif" evidence="5">
    <location>
        <begin position="36"/>
        <end position="55"/>
    </location>
</feature>
<dbReference type="InterPro" id="IPR001647">
    <property type="entry name" value="HTH_TetR"/>
</dbReference>
<name>E3J9F3_PSEI1</name>
<proteinExistence type="predicted"/>
<accession>E3J9F3</accession>
<feature type="domain" description="HTH tetR-type" evidence="7">
    <location>
        <begin position="13"/>
        <end position="73"/>
    </location>
</feature>
<dbReference type="AlphaFoldDB" id="E3J9F3"/>
<dbReference type="InterPro" id="IPR009057">
    <property type="entry name" value="Homeodomain-like_sf"/>
</dbReference>
<dbReference type="EMBL" id="CP002299">
    <property type="protein sequence ID" value="ADP83317.1"/>
    <property type="molecule type" value="Genomic_DNA"/>
</dbReference>
<keyword evidence="3 5" id="KW-0238">DNA-binding</keyword>
<dbReference type="GO" id="GO:0000976">
    <property type="term" value="F:transcription cis-regulatory region binding"/>
    <property type="evidence" value="ECO:0007669"/>
    <property type="project" value="TreeGrafter"/>
</dbReference>
<dbReference type="PANTHER" id="PTHR30055:SF175">
    <property type="entry name" value="HTH-TYPE TRANSCRIPTIONAL REPRESSOR KSTR2"/>
    <property type="match status" value="1"/>
</dbReference>
<dbReference type="InterPro" id="IPR050109">
    <property type="entry name" value="HTH-type_TetR-like_transc_reg"/>
</dbReference>
<dbReference type="Pfam" id="PF17932">
    <property type="entry name" value="TetR_C_24"/>
    <property type="match status" value="1"/>
</dbReference>
<keyword evidence="4" id="KW-0804">Transcription</keyword>
<dbReference type="PRINTS" id="PR00455">
    <property type="entry name" value="HTHTETR"/>
</dbReference>
<dbReference type="InterPro" id="IPR036271">
    <property type="entry name" value="Tet_transcr_reg_TetR-rel_C_sf"/>
</dbReference>
<keyword evidence="2" id="KW-0805">Transcription regulation</keyword>
<evidence type="ECO:0000256" key="5">
    <source>
        <dbReference type="PROSITE-ProRule" id="PRU00335"/>
    </source>
</evidence>
<gene>
    <name evidence="8" type="ordered locus">FraEuI1c_5329</name>
</gene>
<feature type="region of interest" description="Disordered" evidence="6">
    <location>
        <begin position="208"/>
        <end position="229"/>
    </location>
</feature>
<dbReference type="GO" id="GO:0003700">
    <property type="term" value="F:DNA-binding transcription factor activity"/>
    <property type="evidence" value="ECO:0007669"/>
    <property type="project" value="TreeGrafter"/>
</dbReference>
<evidence type="ECO:0000259" key="7">
    <source>
        <dbReference type="PROSITE" id="PS50977"/>
    </source>
</evidence>
<dbReference type="PANTHER" id="PTHR30055">
    <property type="entry name" value="HTH-TYPE TRANSCRIPTIONAL REGULATOR RUTR"/>
    <property type="match status" value="1"/>
</dbReference>
<dbReference type="Proteomes" id="UP000002484">
    <property type="component" value="Chromosome"/>
</dbReference>
<dbReference type="eggNOG" id="COG1309">
    <property type="taxonomic scope" value="Bacteria"/>
</dbReference>
<evidence type="ECO:0000256" key="4">
    <source>
        <dbReference type="ARBA" id="ARBA00023163"/>
    </source>
</evidence>
<evidence type="ECO:0000256" key="1">
    <source>
        <dbReference type="ARBA" id="ARBA00022491"/>
    </source>
</evidence>
<dbReference type="Gene3D" id="1.10.10.60">
    <property type="entry name" value="Homeodomain-like"/>
    <property type="match status" value="1"/>
</dbReference>
<dbReference type="Gene3D" id="1.10.357.10">
    <property type="entry name" value="Tetracycline Repressor, domain 2"/>
    <property type="match status" value="1"/>
</dbReference>
<reference evidence="8 9" key="1">
    <citation type="submission" date="2010-10" db="EMBL/GenBank/DDBJ databases">
        <title>Complete sequence of Frankia sp. EuI1c.</title>
        <authorList>
            <consortium name="US DOE Joint Genome Institute"/>
            <person name="Lucas S."/>
            <person name="Copeland A."/>
            <person name="Lapidus A."/>
            <person name="Cheng J.-F."/>
            <person name="Bruce D."/>
            <person name="Goodwin L."/>
            <person name="Pitluck S."/>
            <person name="Chertkov O."/>
            <person name="Detter J.C."/>
            <person name="Han C."/>
            <person name="Tapia R."/>
            <person name="Land M."/>
            <person name="Hauser L."/>
            <person name="Jeffries C."/>
            <person name="Kyrpides N."/>
            <person name="Ivanova N."/>
            <person name="Mikhailova N."/>
            <person name="Beauchemin N."/>
            <person name="Sen A."/>
            <person name="Sur S.A."/>
            <person name="Gtari M."/>
            <person name="Wall L."/>
            <person name="Tisa L."/>
            <person name="Woyke T."/>
        </authorList>
    </citation>
    <scope>NUCLEOTIDE SEQUENCE [LARGE SCALE GENOMIC DNA]</scope>
    <source>
        <strain evidence="9">DSM 45817 / CECT 9037 / EuI1c</strain>
    </source>
</reference>
<feature type="compositionally biased region" description="Low complexity" evidence="6">
    <location>
        <begin position="208"/>
        <end position="217"/>
    </location>
</feature>
<dbReference type="Pfam" id="PF00440">
    <property type="entry name" value="TetR_N"/>
    <property type="match status" value="1"/>
</dbReference>
<keyword evidence="9" id="KW-1185">Reference proteome</keyword>
<keyword evidence="1" id="KW-0678">Repressor</keyword>
<dbReference type="HOGENOM" id="CLU_069356_12_4_11"/>
<dbReference type="STRING" id="298654.FraEuI1c_5329"/>
<evidence type="ECO:0000313" key="9">
    <source>
        <dbReference type="Proteomes" id="UP000002484"/>
    </source>
</evidence>
<dbReference type="RefSeq" id="WP_013426435.1">
    <property type="nucleotide sequence ID" value="NC_014666.1"/>
</dbReference>
<evidence type="ECO:0000256" key="6">
    <source>
        <dbReference type="SAM" id="MobiDB-lite"/>
    </source>
</evidence>